<dbReference type="EMBL" id="VCPD01000002">
    <property type="protein sequence ID" value="TMV09057.1"/>
    <property type="molecule type" value="Genomic_DNA"/>
</dbReference>
<keyword evidence="2" id="KW-1185">Reference proteome</keyword>
<dbReference type="Proteomes" id="UP001193035">
    <property type="component" value="Unassembled WGS sequence"/>
</dbReference>
<reference evidence="1 2" key="1">
    <citation type="submission" date="2019-05" db="EMBL/GenBank/DDBJ databases">
        <title>Ruegeria sp. nov., isolated from tidal flat.</title>
        <authorList>
            <person name="Kim W."/>
        </authorList>
    </citation>
    <scope>NUCLEOTIDE SEQUENCE [LARGE SCALE GENOMIC DNA]</scope>
    <source>
        <strain evidence="1 2">CAU 1488</strain>
    </source>
</reference>
<name>A0ABY2X298_9RHOB</name>
<dbReference type="RefSeq" id="WP_138841086.1">
    <property type="nucleotide sequence ID" value="NZ_VCPD01000002.1"/>
</dbReference>
<accession>A0ABY2X298</accession>
<evidence type="ECO:0000313" key="2">
    <source>
        <dbReference type="Proteomes" id="UP001193035"/>
    </source>
</evidence>
<dbReference type="InterPro" id="IPR029044">
    <property type="entry name" value="Nucleotide-diphossugar_trans"/>
</dbReference>
<sequence length="374" mass="42890">MIYVFTTCALNYFPNARILAHSLRKYLPEARTVFCITDVPPPGFDAVEEGFDEYWTLEDLRPQIPDLEQWVFRHDVMELATAAKPFVLSALLEREDCDAVLFFDPDCELHSALPEIQKSVRDHSITLTPHSCIPHTVEPWVFFELNQLKVGAFNLGFFGVKNDEEGRTFAHWWRHRLKNYCVIDESRHLFTDQKWIDLVPSYFSSVNVLRSPTYNVARWNSFQRKITRGIEGTVLVDGQPLDFIHYSGFLKKGTYVRGLYDSKSAEWCEDLQVMDELSESYAERLAEDQARPELSAAFGFGTYDDGTPIPADHRDAFRKWPSLQRDFANPFAAGAELRKKIAQLQATAGGKPKRKSGKPRSIRDKLKKLVGTIS</sequence>
<comment type="caution">
    <text evidence="1">The sequence shown here is derived from an EMBL/GenBank/DDBJ whole genome shotgun (WGS) entry which is preliminary data.</text>
</comment>
<dbReference type="Gene3D" id="3.90.550.10">
    <property type="entry name" value="Spore Coat Polysaccharide Biosynthesis Protein SpsA, Chain A"/>
    <property type="match status" value="1"/>
</dbReference>
<proteinExistence type="predicted"/>
<evidence type="ECO:0008006" key="3">
    <source>
        <dbReference type="Google" id="ProtNLM"/>
    </source>
</evidence>
<dbReference type="SUPFAM" id="SSF53448">
    <property type="entry name" value="Nucleotide-diphospho-sugar transferases"/>
    <property type="match status" value="1"/>
</dbReference>
<gene>
    <name evidence="1" type="ORF">FGK63_08030</name>
</gene>
<protein>
    <recommendedName>
        <fullName evidence="3">Glycosyl transferase</fullName>
    </recommendedName>
</protein>
<organism evidence="1 2">
    <name type="scientific">Ruegeria sediminis</name>
    <dbReference type="NCBI Taxonomy" id="2583820"/>
    <lineage>
        <taxon>Bacteria</taxon>
        <taxon>Pseudomonadati</taxon>
        <taxon>Pseudomonadota</taxon>
        <taxon>Alphaproteobacteria</taxon>
        <taxon>Rhodobacterales</taxon>
        <taxon>Roseobacteraceae</taxon>
        <taxon>Ruegeria</taxon>
    </lineage>
</organism>
<evidence type="ECO:0000313" key="1">
    <source>
        <dbReference type="EMBL" id="TMV09057.1"/>
    </source>
</evidence>